<evidence type="ECO:0000256" key="6">
    <source>
        <dbReference type="ARBA" id="ARBA00022692"/>
    </source>
</evidence>
<evidence type="ECO:0000256" key="11">
    <source>
        <dbReference type="ARBA" id="ARBA00022989"/>
    </source>
</evidence>
<evidence type="ECO:0000259" key="16">
    <source>
        <dbReference type="PROSITE" id="PS50004"/>
    </source>
</evidence>
<comment type="similarity">
    <text evidence="3">Belongs to the extended synaptotagmin family.</text>
</comment>
<dbReference type="SUPFAM" id="SSF49562">
    <property type="entry name" value="C2 domain (Calcium/lipid-binding domain, CaLB)"/>
    <property type="match status" value="2"/>
</dbReference>
<evidence type="ECO:0000256" key="12">
    <source>
        <dbReference type="ARBA" id="ARBA00023055"/>
    </source>
</evidence>
<keyword evidence="4" id="KW-0813">Transport</keyword>
<keyword evidence="7" id="KW-0479">Metal-binding</keyword>
<feature type="domain" description="C2" evidence="16">
    <location>
        <begin position="117"/>
        <end position="246"/>
    </location>
</feature>
<dbReference type="GO" id="GO:0005509">
    <property type="term" value="F:calcium ion binding"/>
    <property type="evidence" value="ECO:0007669"/>
    <property type="project" value="TreeGrafter"/>
</dbReference>
<organism evidence="17 18">
    <name type="scientific">Ditylenchus dipsaci</name>
    <dbReference type="NCBI Taxonomy" id="166011"/>
    <lineage>
        <taxon>Eukaryota</taxon>
        <taxon>Metazoa</taxon>
        <taxon>Ecdysozoa</taxon>
        <taxon>Nematoda</taxon>
        <taxon>Chromadorea</taxon>
        <taxon>Rhabditida</taxon>
        <taxon>Tylenchina</taxon>
        <taxon>Tylenchomorpha</taxon>
        <taxon>Sphaerularioidea</taxon>
        <taxon>Anguinidae</taxon>
        <taxon>Anguininae</taxon>
        <taxon>Ditylenchus</taxon>
    </lineage>
</organism>
<dbReference type="SMART" id="SM00239">
    <property type="entry name" value="C2"/>
    <property type="match status" value="2"/>
</dbReference>
<evidence type="ECO:0000313" key="18">
    <source>
        <dbReference type="WBParaSite" id="jg17435"/>
    </source>
</evidence>
<dbReference type="GO" id="GO:0061817">
    <property type="term" value="P:endoplasmic reticulum-plasma membrane tethering"/>
    <property type="evidence" value="ECO:0007669"/>
    <property type="project" value="InterPro"/>
</dbReference>
<dbReference type="InterPro" id="IPR000008">
    <property type="entry name" value="C2_dom"/>
</dbReference>
<dbReference type="InterPro" id="IPR035892">
    <property type="entry name" value="C2_domain_sf"/>
</dbReference>
<reference evidence="18" key="1">
    <citation type="submission" date="2022-11" db="UniProtKB">
        <authorList>
            <consortium name="WormBaseParasite"/>
        </authorList>
    </citation>
    <scope>IDENTIFICATION</scope>
</reference>
<evidence type="ECO:0000256" key="2">
    <source>
        <dbReference type="ARBA" id="ARBA00004477"/>
    </source>
</evidence>
<dbReference type="FunFam" id="2.60.40.150:FF:000025">
    <property type="entry name" value="Extended synaptotagmin 2"/>
    <property type="match status" value="1"/>
</dbReference>
<feature type="region of interest" description="Disordered" evidence="15">
    <location>
        <begin position="295"/>
        <end position="354"/>
    </location>
</feature>
<keyword evidence="8" id="KW-0677">Repeat</keyword>
<keyword evidence="5" id="KW-1003">Cell membrane</keyword>
<evidence type="ECO:0000256" key="7">
    <source>
        <dbReference type="ARBA" id="ARBA00022723"/>
    </source>
</evidence>
<accession>A0A915D948</accession>
<dbReference type="Proteomes" id="UP000887574">
    <property type="component" value="Unplaced"/>
</dbReference>
<protein>
    <submittedName>
        <fullName evidence="18">C2 domain-containing protein</fullName>
    </submittedName>
</protein>
<feature type="domain" description="C2" evidence="16">
    <location>
        <begin position="1"/>
        <end position="95"/>
    </location>
</feature>
<dbReference type="GO" id="GO:0035091">
    <property type="term" value="F:phosphatidylinositol binding"/>
    <property type="evidence" value="ECO:0007669"/>
    <property type="project" value="TreeGrafter"/>
</dbReference>
<dbReference type="InterPro" id="IPR037749">
    <property type="entry name" value="Ext_Synaptotagmin_C2B"/>
</dbReference>
<evidence type="ECO:0000256" key="13">
    <source>
        <dbReference type="ARBA" id="ARBA00023121"/>
    </source>
</evidence>
<evidence type="ECO:0000256" key="5">
    <source>
        <dbReference type="ARBA" id="ARBA00022475"/>
    </source>
</evidence>
<evidence type="ECO:0000256" key="10">
    <source>
        <dbReference type="ARBA" id="ARBA00022837"/>
    </source>
</evidence>
<name>A0A915D948_9BILA</name>
<evidence type="ECO:0000313" key="17">
    <source>
        <dbReference type="Proteomes" id="UP000887574"/>
    </source>
</evidence>
<dbReference type="Pfam" id="PF00168">
    <property type="entry name" value="C2"/>
    <property type="match status" value="2"/>
</dbReference>
<dbReference type="AlphaFoldDB" id="A0A915D948"/>
<evidence type="ECO:0000256" key="15">
    <source>
        <dbReference type="SAM" id="MobiDB-lite"/>
    </source>
</evidence>
<keyword evidence="14" id="KW-0472">Membrane</keyword>
<evidence type="ECO:0000256" key="9">
    <source>
        <dbReference type="ARBA" id="ARBA00022824"/>
    </source>
</evidence>
<dbReference type="GO" id="GO:0005886">
    <property type="term" value="C:plasma membrane"/>
    <property type="evidence" value="ECO:0007669"/>
    <property type="project" value="UniProtKB-SubCell"/>
</dbReference>
<dbReference type="InterPro" id="IPR037733">
    <property type="entry name" value="Ext_Synaptotagmin_C2A"/>
</dbReference>
<dbReference type="PANTHER" id="PTHR45761:SF1">
    <property type="entry name" value="EXTENDED SYNAPTOTAGMIN-LIKE PROTEIN 2, ISOFORM C"/>
    <property type="match status" value="1"/>
</dbReference>
<sequence length="382" mass="42973">MNLENKDSSFFSKKDKSDPYCQIQVGAQLFKTRTINNDLNPVFNECFEAVVDQASGQKLRIELFDEDTAGADEELGRLSIPLEVVRKSGEIEKWFHLEGCKHGELHLRVNWLNLSTNPRNLDRDVWENEWITADKPIHPALLMVFVDSVSNLPYPKANLEPSPFVELSLGRTTQRTPVKVKTVNPLFQTKFLFFVKQPEGQELKLKAFDDGTRRELGELNIPIISIMNQPNMEIFQQTFQLVHGIHSSPVVVTARLRTFVPPENTVNSFDVPSAAYGTGQHIERAEKRSQLRETNNGFQNHTDSNVPLKASSNNNGSAVIQSRQSGRCQSRPLTRSLSSLTASSSTSHFRSGHNFVGRLKAGNNTKKVGNHHLQALHSASYK</sequence>
<keyword evidence="11" id="KW-1133">Transmembrane helix</keyword>
<keyword evidence="13" id="KW-0446">Lipid-binding</keyword>
<dbReference type="PANTHER" id="PTHR45761">
    <property type="entry name" value="EXTENDED SYNAPTOTAGMIN-LIKE PROTEIN 2, ISOFORM C"/>
    <property type="match status" value="1"/>
</dbReference>
<dbReference type="GO" id="GO:0005544">
    <property type="term" value="F:calcium-dependent phospholipid binding"/>
    <property type="evidence" value="ECO:0007669"/>
    <property type="project" value="TreeGrafter"/>
</dbReference>
<evidence type="ECO:0000256" key="3">
    <source>
        <dbReference type="ARBA" id="ARBA00005867"/>
    </source>
</evidence>
<proteinExistence type="inferred from homology"/>
<comment type="subcellular location">
    <subcellularLocation>
        <location evidence="1">Cell membrane</location>
        <topology evidence="1">Peripheral membrane protein</topology>
    </subcellularLocation>
    <subcellularLocation>
        <location evidence="2">Endoplasmic reticulum membrane</location>
        <topology evidence="2">Multi-pass membrane protein</topology>
    </subcellularLocation>
</comment>
<evidence type="ECO:0000256" key="1">
    <source>
        <dbReference type="ARBA" id="ARBA00004202"/>
    </source>
</evidence>
<dbReference type="CDD" id="cd04050">
    <property type="entry name" value="C2B_Synaptotagmin-like"/>
    <property type="match status" value="1"/>
</dbReference>
<dbReference type="GO" id="GO:0006869">
    <property type="term" value="P:lipid transport"/>
    <property type="evidence" value="ECO:0007669"/>
    <property type="project" value="UniProtKB-KW"/>
</dbReference>
<evidence type="ECO:0000256" key="8">
    <source>
        <dbReference type="ARBA" id="ARBA00022737"/>
    </source>
</evidence>
<keyword evidence="9" id="KW-0256">Endoplasmic reticulum</keyword>
<dbReference type="InterPro" id="IPR051634">
    <property type="entry name" value="Extended_Synaptotagmin"/>
</dbReference>
<evidence type="ECO:0000256" key="14">
    <source>
        <dbReference type="ARBA" id="ARBA00023136"/>
    </source>
</evidence>
<dbReference type="PROSITE" id="PS50004">
    <property type="entry name" value="C2"/>
    <property type="match status" value="2"/>
</dbReference>
<keyword evidence="12" id="KW-0445">Lipid transport</keyword>
<dbReference type="Gene3D" id="2.60.40.150">
    <property type="entry name" value="C2 domain"/>
    <property type="match status" value="2"/>
</dbReference>
<keyword evidence="10" id="KW-0106">Calcium</keyword>
<keyword evidence="17" id="KW-1185">Reference proteome</keyword>
<dbReference type="GO" id="GO:0031210">
    <property type="term" value="F:phosphatidylcholine binding"/>
    <property type="evidence" value="ECO:0007669"/>
    <property type="project" value="TreeGrafter"/>
</dbReference>
<dbReference type="GO" id="GO:0008429">
    <property type="term" value="F:phosphatidylethanolamine binding"/>
    <property type="evidence" value="ECO:0007669"/>
    <property type="project" value="TreeGrafter"/>
</dbReference>
<dbReference type="WBParaSite" id="jg17435">
    <property type="protein sequence ID" value="jg17435"/>
    <property type="gene ID" value="jg17435"/>
</dbReference>
<dbReference type="GO" id="GO:0005789">
    <property type="term" value="C:endoplasmic reticulum membrane"/>
    <property type="evidence" value="ECO:0007669"/>
    <property type="project" value="UniProtKB-SubCell"/>
</dbReference>
<dbReference type="CDD" id="cd08391">
    <property type="entry name" value="C2A_C2C_Synaptotagmin_like"/>
    <property type="match status" value="1"/>
</dbReference>
<keyword evidence="6" id="KW-0812">Transmembrane</keyword>
<feature type="compositionally biased region" description="Polar residues" evidence="15">
    <location>
        <begin position="295"/>
        <end position="328"/>
    </location>
</feature>
<feature type="compositionally biased region" description="Low complexity" evidence="15">
    <location>
        <begin position="330"/>
        <end position="349"/>
    </location>
</feature>
<evidence type="ECO:0000256" key="4">
    <source>
        <dbReference type="ARBA" id="ARBA00022448"/>
    </source>
</evidence>